<evidence type="ECO:0000313" key="6">
    <source>
        <dbReference type="Proteomes" id="UP000001555"/>
    </source>
</evidence>
<reference evidence="4 6" key="1">
    <citation type="submission" date="2008-03" db="EMBL/GenBank/DDBJ databases">
        <title>Annotation of Ixodes scapularis.</title>
        <authorList>
            <consortium name="Ixodes scapularis Genome Project Consortium"/>
            <person name="Caler E."/>
            <person name="Hannick L.I."/>
            <person name="Bidwell S."/>
            <person name="Joardar V."/>
            <person name="Thiagarajan M."/>
            <person name="Amedeo P."/>
            <person name="Galinsky K.J."/>
            <person name="Schobel S."/>
            <person name="Inman J."/>
            <person name="Hostetler J."/>
            <person name="Miller J."/>
            <person name="Hammond M."/>
            <person name="Megy K."/>
            <person name="Lawson D."/>
            <person name="Kodira C."/>
            <person name="Sutton G."/>
            <person name="Meyer J."/>
            <person name="Hill C.A."/>
            <person name="Birren B."/>
            <person name="Nene V."/>
            <person name="Collins F."/>
            <person name="Alarcon-Chaidez F."/>
            <person name="Wikel S."/>
            <person name="Strausberg R."/>
        </authorList>
    </citation>
    <scope>NUCLEOTIDE SEQUENCE [LARGE SCALE GENOMIC DNA]</scope>
    <source>
        <strain evidence="6">Wikel</strain>
        <strain evidence="4">Wikel colony</strain>
    </source>
</reference>
<evidence type="ECO:0000313" key="5">
    <source>
        <dbReference type="EnsemblMetazoa" id="ISCW003856-PA"/>
    </source>
</evidence>
<dbReference type="EMBL" id="ABJB010567111">
    <property type="status" value="NOT_ANNOTATED_CDS"/>
    <property type="molecule type" value="Genomic_DNA"/>
</dbReference>
<dbReference type="EMBL" id="ABJB010536288">
    <property type="status" value="NOT_ANNOTATED_CDS"/>
    <property type="molecule type" value="Genomic_DNA"/>
</dbReference>
<dbReference type="EMBL" id="ABJB010255555">
    <property type="status" value="NOT_ANNOTATED_CDS"/>
    <property type="molecule type" value="Genomic_DNA"/>
</dbReference>
<evidence type="ECO:0000313" key="4">
    <source>
        <dbReference type="EMBL" id="EEC04840.1"/>
    </source>
</evidence>
<dbReference type="EMBL" id="ABJB010179998">
    <property type="status" value="NOT_ANNOTATED_CDS"/>
    <property type="molecule type" value="Genomic_DNA"/>
</dbReference>
<feature type="domain" description="Timeless C-terminal" evidence="3">
    <location>
        <begin position="129"/>
        <end position="196"/>
    </location>
</feature>
<dbReference type="STRING" id="6945.B7PE18"/>
<dbReference type="EMBL" id="ABJB010565261">
    <property type="status" value="NOT_ANNOTATED_CDS"/>
    <property type="molecule type" value="Genomic_DNA"/>
</dbReference>
<keyword evidence="6" id="KW-1185">Reference proteome</keyword>
<gene>
    <name evidence="4" type="ORF">IscW_ISCW003856</name>
</gene>
<dbReference type="AlphaFoldDB" id="B7PE18"/>
<dbReference type="Proteomes" id="UP000001555">
    <property type="component" value="Unassembled WGS sequence"/>
</dbReference>
<dbReference type="OrthoDB" id="310853at2759"/>
<dbReference type="EMBL" id="ABJB011112475">
    <property type="status" value="NOT_ANNOTATED_CDS"/>
    <property type="molecule type" value="Genomic_DNA"/>
</dbReference>
<dbReference type="EMBL" id="DS693252">
    <property type="protein sequence ID" value="EEC04840.1"/>
    <property type="molecule type" value="Genomic_DNA"/>
</dbReference>
<name>B7PE18_IXOSC</name>
<dbReference type="Pfam" id="PF05029">
    <property type="entry name" value="TIMELESS_C"/>
    <property type="match status" value="1"/>
</dbReference>
<evidence type="ECO:0000256" key="2">
    <source>
        <dbReference type="SAM" id="MobiDB-lite"/>
    </source>
</evidence>
<reference evidence="5" key="2">
    <citation type="submission" date="2020-05" db="UniProtKB">
        <authorList>
            <consortium name="EnsemblMetazoa"/>
        </authorList>
    </citation>
    <scope>IDENTIFICATION</scope>
    <source>
        <strain evidence="5">wikel</strain>
    </source>
</reference>
<organism>
    <name type="scientific">Ixodes scapularis</name>
    <name type="common">Black-legged tick</name>
    <name type="synonym">Deer tick</name>
    <dbReference type="NCBI Taxonomy" id="6945"/>
    <lineage>
        <taxon>Eukaryota</taxon>
        <taxon>Metazoa</taxon>
        <taxon>Ecdysozoa</taxon>
        <taxon>Arthropoda</taxon>
        <taxon>Chelicerata</taxon>
        <taxon>Arachnida</taxon>
        <taxon>Acari</taxon>
        <taxon>Parasitiformes</taxon>
        <taxon>Ixodida</taxon>
        <taxon>Ixodoidea</taxon>
        <taxon>Ixodidae</taxon>
        <taxon>Ixodinae</taxon>
        <taxon>Ixodes</taxon>
    </lineage>
</organism>
<dbReference type="EMBL" id="ABJB010265220">
    <property type="status" value="NOT_ANNOTATED_CDS"/>
    <property type="molecule type" value="Genomic_DNA"/>
</dbReference>
<dbReference type="VEuPathDB" id="VectorBase:ISCP_011408"/>
<comment type="similarity">
    <text evidence="1">Belongs to the timeless family.</text>
</comment>
<evidence type="ECO:0000256" key="1">
    <source>
        <dbReference type="ARBA" id="ARBA00008174"/>
    </source>
</evidence>
<dbReference type="InterPro" id="IPR007725">
    <property type="entry name" value="TIMELESS_C"/>
</dbReference>
<dbReference type="VEuPathDB" id="VectorBase:ISCW003856"/>
<dbReference type="InParanoid" id="B7PE18"/>
<dbReference type="HOGENOM" id="CLU_1393308_0_0_1"/>
<dbReference type="EnsemblMetazoa" id="ISCW003856-RA">
    <property type="protein sequence ID" value="ISCW003856-PA"/>
    <property type="gene ID" value="ISCW003856"/>
</dbReference>
<dbReference type="EMBL" id="ABJB011117969">
    <property type="status" value="NOT_ANNOTATED_CDS"/>
    <property type="molecule type" value="Genomic_DNA"/>
</dbReference>
<accession>B7PE18</accession>
<feature type="non-terminal residue" evidence="4">
    <location>
        <position position="196"/>
    </location>
</feature>
<feature type="region of interest" description="Disordered" evidence="2">
    <location>
        <begin position="92"/>
        <end position="113"/>
    </location>
</feature>
<protein>
    <recommendedName>
        <fullName evidence="3">Timeless C-terminal domain-containing protein</fullName>
    </recommendedName>
</protein>
<proteinExistence type="inferred from homology"/>
<dbReference type="VEuPathDB" id="VectorBase:ISCI003856"/>
<evidence type="ECO:0000259" key="3">
    <source>
        <dbReference type="Pfam" id="PF05029"/>
    </source>
</evidence>
<dbReference type="PaxDb" id="6945-B7PE18"/>
<dbReference type="EMBL" id="ABJB010942435">
    <property type="status" value="NOT_ANNOTATED_CDS"/>
    <property type="molecule type" value="Genomic_DNA"/>
</dbReference>
<dbReference type="EMBL" id="ABJB010218981">
    <property type="status" value="NOT_ANNOTATED_CDS"/>
    <property type="molecule type" value="Genomic_DNA"/>
</dbReference>
<sequence length="196" mass="20739">MTNPGPVSACLGAHWRPRLIGVSRARGCFGSVGWSRGDSAKWDRKLGLGRGALSAGRLSGERDPRPAHRPQLAVCVEVQSLPFCGDSGGVVARPAQNGRAGRPGPSRTSRGDPMVDVAATSERVKTALAKLVDGGFQESLEWLLSSLEDAVEDWDSEDATSTPLVPLAEAHHSSMEDGEFCSLLRSIGVTPPVDEQ</sequence>